<dbReference type="Proteomes" id="UP001500831">
    <property type="component" value="Unassembled WGS sequence"/>
</dbReference>
<feature type="region of interest" description="Disordered" evidence="1">
    <location>
        <begin position="1"/>
        <end position="76"/>
    </location>
</feature>
<gene>
    <name evidence="2" type="ORF">GCM10010517_47080</name>
</gene>
<evidence type="ECO:0000313" key="3">
    <source>
        <dbReference type="Proteomes" id="UP001500831"/>
    </source>
</evidence>
<proteinExistence type="predicted"/>
<protein>
    <submittedName>
        <fullName evidence="2">Uncharacterized protein</fullName>
    </submittedName>
</protein>
<comment type="caution">
    <text evidence="2">The sequence shown here is derived from an EMBL/GenBank/DDBJ whole genome shotgun (WGS) entry which is preliminary data.</text>
</comment>
<evidence type="ECO:0000256" key="1">
    <source>
        <dbReference type="SAM" id="MobiDB-lite"/>
    </source>
</evidence>
<name>A0ABN3W2C4_9ACTN</name>
<sequence length="76" mass="7819">MYQSVYPPIGAGHMGFARSGAAPAARTSPAPETGRPRPRCPDVPGPGDRTSPAPETGRPAHHGLHRALSPWSGAPS</sequence>
<organism evidence="2 3">
    <name type="scientific">Streptosporangium fragile</name>
    <dbReference type="NCBI Taxonomy" id="46186"/>
    <lineage>
        <taxon>Bacteria</taxon>
        <taxon>Bacillati</taxon>
        <taxon>Actinomycetota</taxon>
        <taxon>Actinomycetes</taxon>
        <taxon>Streptosporangiales</taxon>
        <taxon>Streptosporangiaceae</taxon>
        <taxon>Streptosporangium</taxon>
    </lineage>
</organism>
<evidence type="ECO:0000313" key="2">
    <source>
        <dbReference type="EMBL" id="GAA2883788.1"/>
    </source>
</evidence>
<reference evidence="2 3" key="1">
    <citation type="journal article" date="2019" name="Int. J. Syst. Evol. Microbiol.">
        <title>The Global Catalogue of Microorganisms (GCM) 10K type strain sequencing project: providing services to taxonomists for standard genome sequencing and annotation.</title>
        <authorList>
            <consortium name="The Broad Institute Genomics Platform"/>
            <consortium name="The Broad Institute Genome Sequencing Center for Infectious Disease"/>
            <person name="Wu L."/>
            <person name="Ma J."/>
        </authorList>
    </citation>
    <scope>NUCLEOTIDE SEQUENCE [LARGE SCALE GENOMIC DNA]</scope>
    <source>
        <strain evidence="2 3">JCM 6242</strain>
    </source>
</reference>
<accession>A0ABN3W2C4</accession>
<dbReference type="EMBL" id="BAAAVI010000035">
    <property type="protein sequence ID" value="GAA2883788.1"/>
    <property type="molecule type" value="Genomic_DNA"/>
</dbReference>
<keyword evidence="3" id="KW-1185">Reference proteome</keyword>